<dbReference type="InterPro" id="IPR001509">
    <property type="entry name" value="Epimerase_deHydtase"/>
</dbReference>
<dbReference type="Gene3D" id="3.40.50.720">
    <property type="entry name" value="NAD(P)-binding Rossmann-like Domain"/>
    <property type="match status" value="1"/>
</dbReference>
<dbReference type="Pfam" id="PF01370">
    <property type="entry name" value="Epimerase"/>
    <property type="match status" value="1"/>
</dbReference>
<dbReference type="RefSeq" id="WP_209557184.1">
    <property type="nucleotide sequence ID" value="NZ_JAEDXU010000004.1"/>
</dbReference>
<dbReference type="PANTHER" id="PTHR43245">
    <property type="entry name" value="BIFUNCTIONAL POLYMYXIN RESISTANCE PROTEIN ARNA"/>
    <property type="match status" value="1"/>
</dbReference>
<evidence type="ECO:0000259" key="1">
    <source>
        <dbReference type="Pfam" id="PF01370"/>
    </source>
</evidence>
<gene>
    <name evidence="2" type="ORF">I6N96_08670</name>
</gene>
<accession>A0ABS4CIG8</accession>
<protein>
    <submittedName>
        <fullName evidence="2">NAD-dependent epimerase/dehydratase family protein</fullName>
    </submittedName>
</protein>
<comment type="caution">
    <text evidence="2">The sequence shown here is derived from an EMBL/GenBank/DDBJ whole genome shotgun (WGS) entry which is preliminary data.</text>
</comment>
<evidence type="ECO:0000313" key="3">
    <source>
        <dbReference type="Proteomes" id="UP000673375"/>
    </source>
</evidence>
<name>A0ABS4CIG8_9ENTE</name>
<dbReference type="EMBL" id="JAEDXU010000004">
    <property type="protein sequence ID" value="MBP1046356.1"/>
    <property type="molecule type" value="Genomic_DNA"/>
</dbReference>
<keyword evidence="3" id="KW-1185">Reference proteome</keyword>
<dbReference type="Proteomes" id="UP000673375">
    <property type="component" value="Unassembled WGS sequence"/>
</dbReference>
<dbReference type="InterPro" id="IPR036291">
    <property type="entry name" value="NAD(P)-bd_dom_sf"/>
</dbReference>
<dbReference type="SUPFAM" id="SSF51735">
    <property type="entry name" value="NAD(P)-binding Rossmann-fold domains"/>
    <property type="match status" value="1"/>
</dbReference>
<dbReference type="InterPro" id="IPR050177">
    <property type="entry name" value="Lipid_A_modif_metabolic_enz"/>
</dbReference>
<reference evidence="2 3" key="1">
    <citation type="submission" date="2020-12" db="EMBL/GenBank/DDBJ databases">
        <title>Vagococcus allomyrinae sp. nov. and Enterococcus lavae sp. nov., isolated from the larvae of Allomyrina dichotoma.</title>
        <authorList>
            <person name="Lee S.D."/>
        </authorList>
    </citation>
    <scope>NUCLEOTIDE SEQUENCE [LARGE SCALE GENOMIC DNA]</scope>
    <source>
        <strain evidence="2 3">BWM-S5</strain>
    </source>
</reference>
<proteinExistence type="predicted"/>
<sequence>MKKILIAGKSSYVGTSFEEWMKQHSSEYKIDTIDLKDASWKEHDFSSYDSILHLAAIVHRNETEDSLYYKVNRDLAYETALKAKEAGVKQFIFFSTVSVYGLNEGLITATTPYIPQNAYGKSKYEAEKLLSELEDEQFRLVILRPPMVYGKNSPGNYLRLRKLALHWGLFPKVENSRSMIYIGNLCSFLQLVIEQQLTGLFHPQNTEFVNTNEMIRQIRKNHGKGTAFAFKWLGSLVVEKLSISVLKKVYGDLKIDKEISSFSLDYNAFSFSESIHLSENGKE</sequence>
<evidence type="ECO:0000313" key="2">
    <source>
        <dbReference type="EMBL" id="MBP1046356.1"/>
    </source>
</evidence>
<feature type="domain" description="NAD-dependent epimerase/dehydratase" evidence="1">
    <location>
        <begin position="25"/>
        <end position="195"/>
    </location>
</feature>
<organism evidence="2 3">
    <name type="scientific">Enterococcus larvae</name>
    <dbReference type="NCBI Taxonomy" id="2794352"/>
    <lineage>
        <taxon>Bacteria</taxon>
        <taxon>Bacillati</taxon>
        <taxon>Bacillota</taxon>
        <taxon>Bacilli</taxon>
        <taxon>Lactobacillales</taxon>
        <taxon>Enterococcaceae</taxon>
        <taxon>Enterococcus</taxon>
    </lineage>
</organism>
<dbReference type="PANTHER" id="PTHR43245:SF58">
    <property type="entry name" value="BLL5923 PROTEIN"/>
    <property type="match status" value="1"/>
</dbReference>